<dbReference type="PROSITE" id="PS51257">
    <property type="entry name" value="PROKAR_LIPOPROTEIN"/>
    <property type="match status" value="1"/>
</dbReference>
<dbReference type="InterPro" id="IPR015943">
    <property type="entry name" value="WD40/YVTN_repeat-like_dom_sf"/>
</dbReference>
<dbReference type="InterPro" id="IPR011047">
    <property type="entry name" value="Quinoprotein_ADH-like_sf"/>
</dbReference>
<proteinExistence type="predicted"/>
<dbReference type="SUPFAM" id="SSF50998">
    <property type="entry name" value="Quinoprotein alcohol dehydrogenase-like"/>
    <property type="match status" value="1"/>
</dbReference>
<dbReference type="AlphaFoldDB" id="A0A0B7H2L4"/>
<gene>
    <name evidence="1" type="ORF">CCYN74_10074</name>
</gene>
<organism evidence="1 2">
    <name type="scientific">Capnocytophaga cynodegmi</name>
    <dbReference type="NCBI Taxonomy" id="28189"/>
    <lineage>
        <taxon>Bacteria</taxon>
        <taxon>Pseudomonadati</taxon>
        <taxon>Bacteroidota</taxon>
        <taxon>Flavobacteriia</taxon>
        <taxon>Flavobacteriales</taxon>
        <taxon>Flavobacteriaceae</taxon>
        <taxon>Capnocytophaga</taxon>
    </lineage>
</organism>
<reference evidence="1 2" key="1">
    <citation type="submission" date="2015-01" db="EMBL/GenBank/DDBJ databases">
        <authorList>
            <person name="MANFREDI Pablo"/>
        </authorList>
    </citation>
    <scope>NUCLEOTIDE SEQUENCE [LARGE SCALE GENOMIC DNA]</scope>
    <source>
        <strain evidence="1 2">Ccy74</strain>
    </source>
</reference>
<evidence type="ECO:0000313" key="1">
    <source>
        <dbReference type="EMBL" id="CEN33620.1"/>
    </source>
</evidence>
<name>A0A0B7H2L4_9FLAO</name>
<dbReference type="Proteomes" id="UP000038083">
    <property type="component" value="Unassembled WGS sequence"/>
</dbReference>
<accession>A0A0B7H2L4</accession>
<evidence type="ECO:0000313" key="2">
    <source>
        <dbReference type="Proteomes" id="UP000038083"/>
    </source>
</evidence>
<dbReference type="EMBL" id="CDOG01000001">
    <property type="protein sequence ID" value="CEN33620.1"/>
    <property type="molecule type" value="Genomic_DNA"/>
</dbReference>
<protein>
    <submittedName>
        <fullName evidence="1">Uncharacterized protein</fullName>
    </submittedName>
</protein>
<dbReference type="Gene3D" id="2.130.10.10">
    <property type="entry name" value="YVTN repeat-like/Quinoprotein amine dehydrogenase"/>
    <property type="match status" value="1"/>
</dbReference>
<dbReference type="RefSeq" id="WP_018279275.1">
    <property type="nucleotide sequence ID" value="NZ_CDOF01000068.1"/>
</dbReference>
<sequence length="785" mass="91084">MSRIFIKILFLVLGLVACNKKGNSVKGDILLFPENTQVIYRVNHKNNFLSAIENNEFWKENNPKPLRNYETKLLRSLPTDHNIWVAFTAYKNFFAITKKEESDTLSIWKNANTTIQKQSQFGKEWYYTVVDNRLIISNSSEIDSFFKTETEAQEKSEKQAILEQLQKIATTDCSANLFMQKEQANQFFSSFFKTDVTKPFNHWLALDLFLEENDVRFSGMAVAKNDYKEDILLKVKPYENNLAEVVPSHILRMTSFSFEDSEKISLPDSVTASFQKTLNGLVFAQTIDGKFAVASSFDVDETLLQLPILSEEPQGEFPVYELNKDSSLDFFSAFEPNFKPKYVSVHNDYLIFSKTKEVLSSVMNDIGRKNTLSENKSYELLEKNTASNMSLTRVANLYNSGEFRERYPQIAQNYRWAVFQQTSQNEYYMFNFMSKKQTKNSVTDKIKERFQFVLDAKIITPPAILLNHRTKRREIVVQDENYDLYLIGNNGSLLWKKRLDGKIQSSVYQVDLFKNGFLQMAFTTEHSIWVVDRNGNNVAPFPKKYKGKITPLEVFDYDKNREYRFLFAEGKTLHMLDKKGDVVGGFLRKNTDAVPLFTPKHYRAGDKDFLVYLSDNGKFNVLHRNGEIRIPIQGKYEFSNNPPLFFDNRFLFSTRDGNLTRIDLNGNIVKAERNWDRNHYLIGNQYTTSFLSGSTLSIGNTKIQIPEAKYEKQKLFRVRGVNYVSANDIENEKVYLWNEQGKLVQDFPMEGISPIDIDVDLDKAIWIVLATTKNRISVYEIKELK</sequence>